<keyword evidence="5" id="KW-1185">Reference proteome</keyword>
<dbReference type="EMBL" id="AP023366">
    <property type="protein sequence ID" value="BCJ85994.1"/>
    <property type="molecule type" value="Genomic_DNA"/>
</dbReference>
<dbReference type="AlphaFoldDB" id="A0A7I8DBC2"/>
<dbReference type="InterPro" id="IPR008490">
    <property type="entry name" value="Transposase_InsH_N"/>
</dbReference>
<dbReference type="KEGG" id="eff:skT53_16370"/>
<sequence length="311" mass="36461">MILALNITKENPLLQLFSRIDHLLEQFQEEVSPRRGRPKLYSDVQILKCFVYQAFQRIHGFRELEWRLQHDPIAQALIGLTSVPDYSTLCIRAQELEDTLYEDIYQVALIVLQPKTRICFWDSTSLRASRFDSEARKGKGTRLGWYIGYKLHAIISEDRIPLAWDLTTANVYDNQLPHLLKKVVQLDIFMILADGAYDDKRLFQAANETGVHLATEVNPRRAKSLENIKDPYRQQNIRYVKTGLGKRMLRKRSAAERFFSTLKVQYHLENPRLFGQKRYRRHVMWVLFAYLCDRLVDKSTGTTSAKAPWNR</sequence>
<dbReference type="Pfam" id="PF05598">
    <property type="entry name" value="DUF772"/>
    <property type="match status" value="1"/>
</dbReference>
<evidence type="ECO:0000313" key="3">
    <source>
        <dbReference type="EMBL" id="BCJ85994.1"/>
    </source>
</evidence>
<evidence type="ECO:0000259" key="2">
    <source>
        <dbReference type="Pfam" id="PF05598"/>
    </source>
</evidence>
<name>A0A7I8DBC2_9BACL</name>
<organism evidence="4 5">
    <name type="scientific">Effusibacillus dendaii</name>
    <dbReference type="NCBI Taxonomy" id="2743772"/>
    <lineage>
        <taxon>Bacteria</taxon>
        <taxon>Bacillati</taxon>
        <taxon>Bacillota</taxon>
        <taxon>Bacilli</taxon>
        <taxon>Bacillales</taxon>
        <taxon>Alicyclobacillaceae</taxon>
        <taxon>Effusibacillus</taxon>
    </lineage>
</organism>
<evidence type="ECO:0000259" key="1">
    <source>
        <dbReference type="Pfam" id="PF01609"/>
    </source>
</evidence>
<evidence type="ECO:0000313" key="5">
    <source>
        <dbReference type="Proteomes" id="UP000593802"/>
    </source>
</evidence>
<dbReference type="KEGG" id="eff:skT53_09790"/>
<dbReference type="GO" id="GO:0004803">
    <property type="term" value="F:transposase activity"/>
    <property type="evidence" value="ECO:0007669"/>
    <property type="project" value="InterPro"/>
</dbReference>
<evidence type="ECO:0000313" key="4">
    <source>
        <dbReference type="EMBL" id="BCJ86652.1"/>
    </source>
</evidence>
<dbReference type="EMBL" id="AP023366">
    <property type="protein sequence ID" value="BCJ86652.1"/>
    <property type="molecule type" value="Genomic_DNA"/>
</dbReference>
<accession>A0A7I8DBC2</accession>
<dbReference type="RefSeq" id="WP_200760045.1">
    <property type="nucleotide sequence ID" value="NZ_AP023366.1"/>
</dbReference>
<dbReference type="Proteomes" id="UP000593802">
    <property type="component" value="Chromosome"/>
</dbReference>
<dbReference type="GO" id="GO:0003677">
    <property type="term" value="F:DNA binding"/>
    <property type="evidence" value="ECO:0007669"/>
    <property type="project" value="InterPro"/>
</dbReference>
<protein>
    <recommendedName>
        <fullName evidence="6">Transposase</fullName>
    </recommendedName>
</protein>
<gene>
    <name evidence="3" type="ORF">skT53_09790</name>
    <name evidence="4" type="ORF">skT53_16370</name>
</gene>
<reference evidence="4 5" key="1">
    <citation type="submission" date="2020-08" db="EMBL/GenBank/DDBJ databases">
        <title>Complete Genome Sequence of Effusibacillus dendaii Strain skT53, Isolated from Farmland soil.</title>
        <authorList>
            <person name="Konishi T."/>
            <person name="Kawasaki H."/>
        </authorList>
    </citation>
    <scope>NUCLEOTIDE SEQUENCE [LARGE SCALE GENOMIC DNA]</scope>
    <source>
        <strain evidence="5">skT53</strain>
        <strain evidence="4">SkT53</strain>
    </source>
</reference>
<feature type="domain" description="Transposase IS4-like" evidence="1">
    <location>
        <begin position="115"/>
        <end position="291"/>
    </location>
</feature>
<feature type="domain" description="Transposase InsH N-terminal" evidence="2">
    <location>
        <begin position="7"/>
        <end position="90"/>
    </location>
</feature>
<dbReference type="Pfam" id="PF01609">
    <property type="entry name" value="DDE_Tnp_1"/>
    <property type="match status" value="1"/>
</dbReference>
<dbReference type="GO" id="GO:0006313">
    <property type="term" value="P:DNA transposition"/>
    <property type="evidence" value="ECO:0007669"/>
    <property type="project" value="InterPro"/>
</dbReference>
<evidence type="ECO:0008006" key="6">
    <source>
        <dbReference type="Google" id="ProtNLM"/>
    </source>
</evidence>
<dbReference type="InterPro" id="IPR002559">
    <property type="entry name" value="Transposase_11"/>
</dbReference>
<proteinExistence type="predicted"/>